<dbReference type="OrthoDB" id="1947745at2"/>
<organism evidence="2 3">
    <name type="scientific">Ureibacillus manganicus DSM 26584</name>
    <dbReference type="NCBI Taxonomy" id="1384049"/>
    <lineage>
        <taxon>Bacteria</taxon>
        <taxon>Bacillati</taxon>
        <taxon>Bacillota</taxon>
        <taxon>Bacilli</taxon>
        <taxon>Bacillales</taxon>
        <taxon>Caryophanaceae</taxon>
        <taxon>Ureibacillus</taxon>
    </lineage>
</organism>
<dbReference type="AlphaFoldDB" id="A0A0A3I440"/>
<protein>
    <submittedName>
        <fullName evidence="2">Uncharacterized protein</fullName>
    </submittedName>
</protein>
<accession>A0A0A3I440</accession>
<keyword evidence="1" id="KW-0732">Signal</keyword>
<dbReference type="RefSeq" id="WP_036183818.1">
    <property type="nucleotide sequence ID" value="NZ_AVDA01000005.1"/>
</dbReference>
<gene>
    <name evidence="2" type="ORF">CD29_05560</name>
</gene>
<dbReference type="EMBL" id="JPVN01000005">
    <property type="protein sequence ID" value="KGR79566.1"/>
    <property type="molecule type" value="Genomic_DNA"/>
</dbReference>
<evidence type="ECO:0000313" key="3">
    <source>
        <dbReference type="Proteomes" id="UP000030416"/>
    </source>
</evidence>
<reference evidence="2 3" key="1">
    <citation type="submission" date="2014-02" db="EMBL/GenBank/DDBJ databases">
        <title>Draft genome sequence of Lysinibacillus manganicus DSM 26584T.</title>
        <authorList>
            <person name="Zhang F."/>
            <person name="Wang G."/>
            <person name="Zhang L."/>
        </authorList>
    </citation>
    <scope>NUCLEOTIDE SEQUENCE [LARGE SCALE GENOMIC DNA]</scope>
    <source>
        <strain evidence="2 3">DSM 26584</strain>
    </source>
</reference>
<comment type="caution">
    <text evidence="2">The sequence shown here is derived from an EMBL/GenBank/DDBJ whole genome shotgun (WGS) entry which is preliminary data.</text>
</comment>
<dbReference type="STRING" id="1384049.CD29_05560"/>
<feature type="signal peptide" evidence="1">
    <location>
        <begin position="1"/>
        <end position="24"/>
    </location>
</feature>
<feature type="chain" id="PRO_5038725870" evidence="1">
    <location>
        <begin position="25"/>
        <end position="246"/>
    </location>
</feature>
<proteinExistence type="predicted"/>
<sequence length="246" mass="28250">MRKTINVIIIFCMLSAFIPFGNFASAEKLPDNLTNSNSLKNDSLTSENQTKKRIELEEERTEFSKTFDNLDGTLSTEITQVPQHFMNEQGQWKDIQNNLVSNNNGGYANKENKFSVEFDEKINNESTGLKLKEDEYELNLQLTNLVNESEESLQPSTGIVEDNQITYSEIFDEISATYTVGENFIKEDIIIDNPPKNGLPEKFTYTLDLNGLTYEEIDNKIYLYDAITSEPIFMIEAPFMYDDLHQ</sequence>
<name>A0A0A3I440_9BACL</name>
<evidence type="ECO:0000256" key="1">
    <source>
        <dbReference type="SAM" id="SignalP"/>
    </source>
</evidence>
<evidence type="ECO:0000313" key="2">
    <source>
        <dbReference type="EMBL" id="KGR79566.1"/>
    </source>
</evidence>
<dbReference type="Proteomes" id="UP000030416">
    <property type="component" value="Unassembled WGS sequence"/>
</dbReference>
<dbReference type="eggNOG" id="COG3209">
    <property type="taxonomic scope" value="Bacteria"/>
</dbReference>
<keyword evidence="3" id="KW-1185">Reference proteome</keyword>